<keyword evidence="10" id="KW-0547">Nucleotide-binding</keyword>
<evidence type="ECO:0000256" key="5">
    <source>
        <dbReference type="ARBA" id="ARBA00022519"/>
    </source>
</evidence>
<feature type="coiled-coil region" evidence="15">
    <location>
        <begin position="460"/>
        <end position="516"/>
    </location>
</feature>
<dbReference type="PANTHER" id="PTHR43304">
    <property type="entry name" value="PHYTOCHROME-LIKE PROTEIN CPH1"/>
    <property type="match status" value="1"/>
</dbReference>
<comment type="caution">
    <text evidence="19">The sequence shown here is derived from an EMBL/GenBank/DDBJ whole genome shotgun (WGS) entry which is preliminary data.</text>
</comment>
<dbReference type="PRINTS" id="PR00344">
    <property type="entry name" value="BCTRLSENSOR"/>
</dbReference>
<dbReference type="NCBIfam" id="TIGR00229">
    <property type="entry name" value="sensory_box"/>
    <property type="match status" value="6"/>
</dbReference>
<evidence type="ECO:0000256" key="3">
    <source>
        <dbReference type="ARBA" id="ARBA00012438"/>
    </source>
</evidence>
<dbReference type="GO" id="GO:0000166">
    <property type="term" value="F:nucleotide binding"/>
    <property type="evidence" value="ECO:0007669"/>
    <property type="project" value="UniProtKB-KW"/>
</dbReference>
<keyword evidence="15" id="KW-0175">Coiled coil</keyword>
<dbReference type="InterPro" id="IPR005467">
    <property type="entry name" value="His_kinase_dom"/>
</dbReference>
<reference evidence="19" key="2">
    <citation type="journal article" date="2022" name="Microbiol. Resour. Announc.">
        <title>Metagenome Sequencing to Explore Phylogenomics of Terrestrial Cyanobacteria.</title>
        <authorList>
            <person name="Ward R.D."/>
            <person name="Stajich J.E."/>
            <person name="Johansen J.R."/>
            <person name="Huntemann M."/>
            <person name="Clum A."/>
            <person name="Foster B."/>
            <person name="Foster B."/>
            <person name="Roux S."/>
            <person name="Palaniappan K."/>
            <person name="Varghese N."/>
            <person name="Mukherjee S."/>
            <person name="Reddy T.B.K."/>
            <person name="Daum C."/>
            <person name="Copeland A."/>
            <person name="Chen I.A."/>
            <person name="Ivanova N.N."/>
            <person name="Kyrpides N.C."/>
            <person name="Shapiro N."/>
            <person name="Eloe-Fadrosh E.A."/>
            <person name="Pietrasiak N."/>
        </authorList>
    </citation>
    <scope>NUCLEOTIDE SEQUENCE</scope>
    <source>
        <strain evidence="19">CPER-KK1</strain>
    </source>
</reference>
<evidence type="ECO:0000259" key="18">
    <source>
        <dbReference type="PROSITE" id="PS50113"/>
    </source>
</evidence>
<dbReference type="Proteomes" id="UP000753908">
    <property type="component" value="Unassembled WGS sequence"/>
</dbReference>
<sequence>MNVDTFIRQIQDIQQRLAQIRGRTNEAPTQQQIPPKATNFQAASVDNPGQTLTLTQQQLEIMVAAFQELNATLEELQTTNEELSSSNLELQQANERFHLATNAINCIIFDWDIKNCLVHRTQGLVNVLGYRPEEAEPSLGWWTSRIHPDDRQRVNQEISQALAGSRDFSTEYRILNKDNQYLYVWDRGKILRDAAGQAVRVVGNTLNITPRKQAQIAQSESEERLSAIAANIPGSVYRAVQHPDGRMSLPYISAGVQKLTGLAPDDLIEAPERLFATIHPDDRSHCDQVMKLGYETLQSVQHEFRLITTSGEVKWIQDSACYFQRENGDVVADGVTLDITERKHSELLLRESEQRLLTILDSSPTNVYLKDLQGKYLLFNQECEKTLRLKREQVIGKTDYEFLPEAIAQPLVTNDQEVLRTLTPLTREEILPGGDGIQTFISVKFPLLDTAGVPYAICGMSTDISDRKKAEQALQQLNQELEERVKERTESLEQRNQQLLSKIAEHQQTLEALGQSKQRFSQLVANVPGIIYQFLRQTDGSMSFPYISSGCREIFELEPELIQDDAMALIKLIHPDDSVSFEESVVTSITTLQPWKWEGRFLTASGKVIWLSGASRPQQQANGDILWDGLLMDITERKHIEAALRQSEERFHQITENINQVFWIITPDLSQTLYVSPAYEKIWGKSCASLYENPRDWTASVYPEDREYLRNSLSRQLREAYDIQYRIVQPNGAIRWVRDRGFPVWDETGKIQRLVGFAEDITERKQVDEALSISEERFRTAVETMLDCFGIYTSIRDESGQIQDFRTEYLNPAACESDRVVMEEVIGKRLCELLPNHRESGLFDEYATVVETGNPLIKEDLIYEDTYGEAKLSRAYDVRIAKLGDGFAAVWRDITERKQADDALRESEQRFRQLAENINQVFWMGSLQPLKIVYVSPAYEVIWERTCESLYQNPTSWLDAVHPQDYDYVFAAVQKQAEGNYDIEYRIIRSDGSIRWIRDRVTSIRDEQGLVYRLAGIAEDITEQKQRAVEINNALQKERELSELKSSFVAMTSHEFRTPLATIQSSAELLERYQQKLSADKQVIHLKRIQMGVERMTQMLNDILIISEVEAGKLEFNPQPLNLVKFCRDLVEDLQLSAKKQQLIIFTHQGDCQEQDAASPESKDLDNVQHEKAEGRGQTAEGIYPNAFFTSIGATDCSQGVQCPSEQNIKPSASLPLPSREYRLDEKLLRQILSNLLSNALKYSPADSTVQFNLSFLHNKAIFRIEDQGIGIPQEDLSRLFESFHRATNVGTIQGTGLGLAIVKQCVNLHGGEITVESEVNQGTTFTVRLPLNH</sequence>
<dbReference type="InterPro" id="IPR000700">
    <property type="entry name" value="PAS-assoc_C"/>
</dbReference>
<dbReference type="Gene3D" id="3.30.565.10">
    <property type="entry name" value="Histidine kinase-like ATPase, C-terminal domain"/>
    <property type="match status" value="1"/>
</dbReference>
<comment type="catalytic activity">
    <reaction evidence="1">
        <text>ATP + protein L-histidine = ADP + protein N-phospho-L-histidine.</text>
        <dbReference type="EC" id="2.7.13.3"/>
    </reaction>
</comment>
<dbReference type="InterPro" id="IPR036097">
    <property type="entry name" value="HisK_dim/P_sf"/>
</dbReference>
<dbReference type="SMART" id="SM00388">
    <property type="entry name" value="HisKA"/>
    <property type="match status" value="1"/>
</dbReference>
<comment type="subcellular location">
    <subcellularLocation>
        <location evidence="2">Cell inner membrane</location>
        <topology evidence="2">Multi-pass membrane protein</topology>
    </subcellularLocation>
</comment>
<feature type="domain" description="Histidine kinase" evidence="16">
    <location>
        <begin position="1051"/>
        <end position="1334"/>
    </location>
</feature>
<feature type="domain" description="PAS" evidence="17">
    <location>
        <begin position="221"/>
        <end position="284"/>
    </location>
</feature>
<evidence type="ECO:0000256" key="2">
    <source>
        <dbReference type="ARBA" id="ARBA00004429"/>
    </source>
</evidence>
<evidence type="ECO:0000313" key="19">
    <source>
        <dbReference type="EMBL" id="MBW4543311.1"/>
    </source>
</evidence>
<dbReference type="FunFam" id="3.30.565.10:FF:000006">
    <property type="entry name" value="Sensor histidine kinase WalK"/>
    <property type="match status" value="1"/>
</dbReference>
<keyword evidence="7" id="KW-0808">Transferase</keyword>
<dbReference type="InterPro" id="IPR003594">
    <property type="entry name" value="HATPase_dom"/>
</dbReference>
<dbReference type="SUPFAM" id="SSF55785">
    <property type="entry name" value="PYP-like sensor domain (PAS domain)"/>
    <property type="match status" value="7"/>
</dbReference>
<gene>
    <name evidence="19" type="ORF">KME25_02515</name>
</gene>
<dbReference type="InterPro" id="IPR035965">
    <property type="entry name" value="PAS-like_dom_sf"/>
</dbReference>
<dbReference type="FunFam" id="2.10.70.100:FF:000001">
    <property type="entry name" value="Sensory transduction histidine kinase"/>
    <property type="match status" value="1"/>
</dbReference>
<keyword evidence="4" id="KW-1003">Cell membrane</keyword>
<dbReference type="Pfam" id="PF08447">
    <property type="entry name" value="PAS_3"/>
    <property type="match status" value="5"/>
</dbReference>
<dbReference type="PANTHER" id="PTHR43304:SF1">
    <property type="entry name" value="PAC DOMAIN-CONTAINING PROTEIN"/>
    <property type="match status" value="1"/>
</dbReference>
<feature type="domain" description="PAC" evidence="18">
    <location>
        <begin position="721"/>
        <end position="773"/>
    </location>
</feature>
<feature type="domain" description="PAS" evidence="17">
    <location>
        <begin position="93"/>
        <end position="165"/>
    </location>
</feature>
<evidence type="ECO:0000259" key="17">
    <source>
        <dbReference type="PROSITE" id="PS50112"/>
    </source>
</evidence>
<dbReference type="InterPro" id="IPR013655">
    <property type="entry name" value="PAS_fold_3"/>
</dbReference>
<keyword evidence="5" id="KW-0997">Cell inner membrane</keyword>
<dbReference type="CDD" id="cd00075">
    <property type="entry name" value="HATPase"/>
    <property type="match status" value="1"/>
</dbReference>
<dbReference type="GO" id="GO:0005886">
    <property type="term" value="C:plasma membrane"/>
    <property type="evidence" value="ECO:0007669"/>
    <property type="project" value="UniProtKB-SubCell"/>
</dbReference>
<dbReference type="InterPro" id="IPR036890">
    <property type="entry name" value="HATPase_C_sf"/>
</dbReference>
<feature type="domain" description="PAC" evidence="18">
    <location>
        <begin position="981"/>
        <end position="1033"/>
    </location>
</feature>
<feature type="coiled-coil region" evidence="15">
    <location>
        <begin position="59"/>
        <end position="96"/>
    </location>
</feature>
<evidence type="ECO:0000256" key="10">
    <source>
        <dbReference type="ARBA" id="ARBA00022741"/>
    </source>
</evidence>
<dbReference type="PROSITE" id="PS50113">
    <property type="entry name" value="PAC"/>
    <property type="match status" value="6"/>
</dbReference>
<evidence type="ECO:0000256" key="13">
    <source>
        <dbReference type="ARBA" id="ARBA00023012"/>
    </source>
</evidence>
<dbReference type="Pfam" id="PF02518">
    <property type="entry name" value="HATPase_c"/>
    <property type="match status" value="1"/>
</dbReference>
<dbReference type="SMART" id="SM00086">
    <property type="entry name" value="PAC"/>
    <property type="match status" value="5"/>
</dbReference>
<keyword evidence="11" id="KW-0418">Kinase</keyword>
<evidence type="ECO:0000256" key="7">
    <source>
        <dbReference type="ARBA" id="ARBA00022679"/>
    </source>
</evidence>
<dbReference type="SMART" id="SM00387">
    <property type="entry name" value="HATPase_c"/>
    <property type="match status" value="1"/>
</dbReference>
<feature type="domain" description="PAC" evidence="18">
    <location>
        <begin position="595"/>
        <end position="646"/>
    </location>
</feature>
<protein>
    <recommendedName>
        <fullName evidence="3">histidine kinase</fullName>
        <ecNumber evidence="3">2.7.13.3</ecNumber>
    </recommendedName>
</protein>
<keyword evidence="13" id="KW-0902">Two-component regulatory system</keyword>
<dbReference type="InterPro" id="IPR000014">
    <property type="entry name" value="PAS"/>
</dbReference>
<dbReference type="SUPFAM" id="SSF55874">
    <property type="entry name" value="ATPase domain of HSP90 chaperone/DNA topoisomerase II/histidine kinase"/>
    <property type="match status" value="1"/>
</dbReference>
<evidence type="ECO:0000256" key="8">
    <source>
        <dbReference type="ARBA" id="ARBA00022692"/>
    </source>
</evidence>
<evidence type="ECO:0000256" key="11">
    <source>
        <dbReference type="ARBA" id="ARBA00022777"/>
    </source>
</evidence>
<dbReference type="InterPro" id="IPR001610">
    <property type="entry name" value="PAC"/>
</dbReference>
<evidence type="ECO:0000256" key="1">
    <source>
        <dbReference type="ARBA" id="ARBA00000085"/>
    </source>
</evidence>
<feature type="domain" description="PAC" evidence="18">
    <location>
        <begin position="168"/>
        <end position="220"/>
    </location>
</feature>
<keyword evidence="6" id="KW-0597">Phosphoprotein</keyword>
<dbReference type="SUPFAM" id="SSF47384">
    <property type="entry name" value="Homodimeric domain of signal transducing histidine kinase"/>
    <property type="match status" value="1"/>
</dbReference>
<dbReference type="Gene3D" id="1.10.287.130">
    <property type="match status" value="1"/>
</dbReference>
<dbReference type="PROSITE" id="PS50109">
    <property type="entry name" value="HIS_KIN"/>
    <property type="match status" value="1"/>
</dbReference>
<dbReference type="GO" id="GO:0000155">
    <property type="term" value="F:phosphorelay sensor kinase activity"/>
    <property type="evidence" value="ECO:0007669"/>
    <property type="project" value="InterPro"/>
</dbReference>
<feature type="domain" description="PAC" evidence="18">
    <location>
        <begin position="425"/>
        <end position="476"/>
    </location>
</feature>
<keyword evidence="9" id="KW-0677">Repeat</keyword>
<name>A0A951PH95_9CYAN</name>
<evidence type="ECO:0000256" key="12">
    <source>
        <dbReference type="ARBA" id="ARBA00022989"/>
    </source>
</evidence>
<dbReference type="InterPro" id="IPR003661">
    <property type="entry name" value="HisK_dim/P_dom"/>
</dbReference>
<dbReference type="SMART" id="SM00091">
    <property type="entry name" value="PAS"/>
    <property type="match status" value="6"/>
</dbReference>
<evidence type="ECO:0000256" key="14">
    <source>
        <dbReference type="ARBA" id="ARBA00023136"/>
    </source>
</evidence>
<dbReference type="Pfam" id="PF00512">
    <property type="entry name" value="HisKA"/>
    <property type="match status" value="1"/>
</dbReference>
<evidence type="ECO:0000256" key="6">
    <source>
        <dbReference type="ARBA" id="ARBA00022553"/>
    </source>
</evidence>
<evidence type="ECO:0000256" key="9">
    <source>
        <dbReference type="ARBA" id="ARBA00022737"/>
    </source>
</evidence>
<keyword evidence="8" id="KW-0812">Transmembrane</keyword>
<feature type="domain" description="PAS" evidence="17">
    <location>
        <begin position="352"/>
        <end position="403"/>
    </location>
</feature>
<evidence type="ECO:0000256" key="15">
    <source>
        <dbReference type="SAM" id="Coils"/>
    </source>
</evidence>
<feature type="domain" description="PAC" evidence="18">
    <location>
        <begin position="300"/>
        <end position="351"/>
    </location>
</feature>
<evidence type="ECO:0000259" key="16">
    <source>
        <dbReference type="PROSITE" id="PS50109"/>
    </source>
</evidence>
<dbReference type="Pfam" id="PF08448">
    <property type="entry name" value="PAS_4"/>
    <property type="match status" value="1"/>
</dbReference>
<dbReference type="PROSITE" id="PS50112">
    <property type="entry name" value="PAS"/>
    <property type="match status" value="4"/>
</dbReference>
<keyword evidence="14" id="KW-0472">Membrane</keyword>
<proteinExistence type="predicted"/>
<keyword evidence="12" id="KW-1133">Transmembrane helix</keyword>
<dbReference type="CDD" id="cd00130">
    <property type="entry name" value="PAS"/>
    <property type="match status" value="6"/>
</dbReference>
<dbReference type="Gene3D" id="3.30.450.20">
    <property type="entry name" value="PAS domain"/>
    <property type="match status" value="7"/>
</dbReference>
<evidence type="ECO:0000256" key="4">
    <source>
        <dbReference type="ARBA" id="ARBA00022475"/>
    </source>
</evidence>
<dbReference type="CDD" id="cd00082">
    <property type="entry name" value="HisKA"/>
    <property type="match status" value="1"/>
</dbReference>
<dbReference type="EMBL" id="JAHHIF010000003">
    <property type="protein sequence ID" value="MBW4543311.1"/>
    <property type="molecule type" value="Genomic_DNA"/>
</dbReference>
<reference evidence="19" key="1">
    <citation type="submission" date="2021-05" db="EMBL/GenBank/DDBJ databases">
        <authorList>
            <person name="Pietrasiak N."/>
            <person name="Ward R."/>
            <person name="Stajich J.E."/>
            <person name="Kurbessoian T."/>
        </authorList>
    </citation>
    <scope>NUCLEOTIDE SEQUENCE</scope>
    <source>
        <strain evidence="19">CPER-KK1</strain>
    </source>
</reference>
<accession>A0A951PH95</accession>
<organism evidence="19 20">
    <name type="scientific">Symplocastrum torsivum CPER-KK1</name>
    <dbReference type="NCBI Taxonomy" id="450513"/>
    <lineage>
        <taxon>Bacteria</taxon>
        <taxon>Bacillati</taxon>
        <taxon>Cyanobacteriota</taxon>
        <taxon>Cyanophyceae</taxon>
        <taxon>Oscillatoriophycideae</taxon>
        <taxon>Oscillatoriales</taxon>
        <taxon>Microcoleaceae</taxon>
        <taxon>Symplocastrum</taxon>
    </lineage>
</organism>
<dbReference type="InterPro" id="IPR013656">
    <property type="entry name" value="PAS_4"/>
</dbReference>
<dbReference type="EC" id="2.7.13.3" evidence="3"/>
<feature type="domain" description="PAS" evidence="17">
    <location>
        <begin position="647"/>
        <end position="720"/>
    </location>
</feature>
<dbReference type="InterPro" id="IPR052162">
    <property type="entry name" value="Sensor_kinase/Photoreceptor"/>
</dbReference>
<dbReference type="InterPro" id="IPR004358">
    <property type="entry name" value="Sig_transdc_His_kin-like_C"/>
</dbReference>
<evidence type="ECO:0000313" key="20">
    <source>
        <dbReference type="Proteomes" id="UP000753908"/>
    </source>
</evidence>